<feature type="transmembrane region" description="Helical" evidence="5">
    <location>
        <begin position="108"/>
        <end position="130"/>
    </location>
</feature>
<evidence type="ECO:0000256" key="1">
    <source>
        <dbReference type="ARBA" id="ARBA00004141"/>
    </source>
</evidence>
<gene>
    <name evidence="6" type="ORF">UABAM_02664</name>
</gene>
<dbReference type="Pfam" id="PF01758">
    <property type="entry name" value="SBF"/>
    <property type="match status" value="1"/>
</dbReference>
<dbReference type="InterPro" id="IPR038770">
    <property type="entry name" value="Na+/solute_symporter_sf"/>
</dbReference>
<feature type="transmembrane region" description="Helical" evidence="5">
    <location>
        <begin position="53"/>
        <end position="71"/>
    </location>
</feature>
<evidence type="ECO:0000256" key="4">
    <source>
        <dbReference type="ARBA" id="ARBA00023136"/>
    </source>
</evidence>
<dbReference type="OrthoDB" id="9806785at2"/>
<evidence type="ECO:0000256" key="5">
    <source>
        <dbReference type="SAM" id="Phobius"/>
    </source>
</evidence>
<dbReference type="KEGG" id="uam:UABAM_02664"/>
<comment type="subcellular location">
    <subcellularLocation>
        <location evidence="1">Membrane</location>
        <topology evidence="1">Multi-pass membrane protein</topology>
    </subcellularLocation>
</comment>
<dbReference type="PANTHER" id="PTHR10361:SF28">
    <property type="entry name" value="P3 PROTEIN-RELATED"/>
    <property type="match status" value="1"/>
</dbReference>
<organism evidence="6 7">
    <name type="scientific">Uabimicrobium amorphum</name>
    <dbReference type="NCBI Taxonomy" id="2596890"/>
    <lineage>
        <taxon>Bacteria</taxon>
        <taxon>Pseudomonadati</taxon>
        <taxon>Planctomycetota</taxon>
        <taxon>Candidatus Uabimicrobiia</taxon>
        <taxon>Candidatus Uabimicrobiales</taxon>
        <taxon>Candidatus Uabimicrobiaceae</taxon>
        <taxon>Candidatus Uabimicrobium</taxon>
    </lineage>
</organism>
<dbReference type="PANTHER" id="PTHR10361">
    <property type="entry name" value="SODIUM-BILE ACID COTRANSPORTER"/>
    <property type="match status" value="1"/>
</dbReference>
<proteinExistence type="predicted"/>
<feature type="transmembrane region" description="Helical" evidence="5">
    <location>
        <begin position="271"/>
        <end position="293"/>
    </location>
</feature>
<evidence type="ECO:0000256" key="3">
    <source>
        <dbReference type="ARBA" id="ARBA00022989"/>
    </source>
</evidence>
<dbReference type="GO" id="GO:0016020">
    <property type="term" value="C:membrane"/>
    <property type="evidence" value="ECO:0007669"/>
    <property type="project" value="UniProtKB-SubCell"/>
</dbReference>
<keyword evidence="2 5" id="KW-0812">Transmembrane</keyword>
<evidence type="ECO:0000313" key="6">
    <source>
        <dbReference type="EMBL" id="BBM84307.1"/>
    </source>
</evidence>
<keyword evidence="7" id="KW-1185">Reference proteome</keyword>
<feature type="transmembrane region" description="Helical" evidence="5">
    <location>
        <begin position="209"/>
        <end position="232"/>
    </location>
</feature>
<keyword evidence="4 5" id="KW-0472">Membrane</keyword>
<name>A0A5S9F328_UABAM</name>
<dbReference type="Proteomes" id="UP000326354">
    <property type="component" value="Chromosome"/>
</dbReference>
<dbReference type="Gene3D" id="1.20.1530.20">
    <property type="match status" value="1"/>
</dbReference>
<dbReference type="InterPro" id="IPR004710">
    <property type="entry name" value="Bilac:Na_transpt"/>
</dbReference>
<evidence type="ECO:0000256" key="2">
    <source>
        <dbReference type="ARBA" id="ARBA00022692"/>
    </source>
</evidence>
<feature type="transmembrane region" description="Helical" evidence="5">
    <location>
        <begin position="150"/>
        <end position="169"/>
    </location>
</feature>
<evidence type="ECO:0000313" key="7">
    <source>
        <dbReference type="Proteomes" id="UP000326354"/>
    </source>
</evidence>
<dbReference type="EMBL" id="AP019860">
    <property type="protein sequence ID" value="BBM84307.1"/>
    <property type="molecule type" value="Genomic_DNA"/>
</dbReference>
<dbReference type="AlphaFoldDB" id="A0A5S9F328"/>
<dbReference type="RefSeq" id="WP_151968469.1">
    <property type="nucleotide sequence ID" value="NZ_AP019860.1"/>
</dbReference>
<feature type="transmembrane region" description="Helical" evidence="5">
    <location>
        <begin position="185"/>
        <end position="203"/>
    </location>
</feature>
<feature type="transmembrane region" description="Helical" evidence="5">
    <location>
        <begin position="12"/>
        <end position="32"/>
    </location>
</feature>
<reference evidence="6 7" key="1">
    <citation type="submission" date="2019-08" db="EMBL/GenBank/DDBJ databases">
        <title>Complete genome sequence of Candidatus Uab amorphum.</title>
        <authorList>
            <person name="Shiratori T."/>
            <person name="Suzuki S."/>
            <person name="Kakizawa Y."/>
            <person name="Ishida K."/>
        </authorList>
    </citation>
    <scope>NUCLEOTIDE SEQUENCE [LARGE SCALE GENOMIC DNA]</scope>
    <source>
        <strain evidence="6 7">SRT547</strain>
    </source>
</reference>
<keyword evidence="3 5" id="KW-1133">Transmembrane helix</keyword>
<feature type="transmembrane region" description="Helical" evidence="5">
    <location>
        <begin position="244"/>
        <end position="265"/>
    </location>
</feature>
<dbReference type="InterPro" id="IPR002657">
    <property type="entry name" value="BilAc:Na_symport/Acr3"/>
</dbReference>
<accession>A0A5S9F328</accession>
<sequence length="299" mass="32855">MQPIDDVVLNFSPNAVVVMNIILGIVMFGVALDMKATDFDNIRKFPRSVGIGLLSQFLFLPAFTFLLILILDPIPSMAMGMLLVAACPGGNISNFLTHFAKGNTALSVCMSAISTLCAIFMTPLNFTFWGSYHPEVSKILKQISISPLDMATTILCILGLPLVAGLFIAEKRPHLASRLKDPMKKFSLVVFIGFVFLALVANWNSFIHYIGWVFVIVLLHNSTALATGYLGATFLNLPNKDRKAITIEVGIQNSALGLTIIFTFFQKLGGMAIVACWWGIWHIIAGLSIAYYWSRKEDA</sequence>
<protein>
    <submittedName>
        <fullName evidence="6">Symporter</fullName>
    </submittedName>
</protein>
<feature type="transmembrane region" description="Helical" evidence="5">
    <location>
        <begin position="77"/>
        <end position="96"/>
    </location>
</feature>